<reference evidence="3" key="1">
    <citation type="submission" date="2016-01" db="EMBL/GenBank/DDBJ databases">
        <authorList>
            <person name="Mitreva M."/>
            <person name="Pepin K.H."/>
            <person name="Mihindukulasuriya K.A."/>
            <person name="Fulton R."/>
            <person name="Fronick C."/>
            <person name="O'Laughlin M."/>
            <person name="Miner T."/>
            <person name="Herter B."/>
            <person name="Rosa B.A."/>
            <person name="Cordes M."/>
            <person name="Tomlinson C."/>
            <person name="Wollam A."/>
            <person name="Palsikar V.B."/>
            <person name="Mardis E.R."/>
            <person name="Wilson R.K."/>
        </authorList>
    </citation>
    <scope>NUCLEOTIDE SEQUENCE [LARGE SCALE GENOMIC DNA]</scope>
    <source>
        <strain evidence="3">KA00274</strain>
    </source>
</reference>
<gene>
    <name evidence="2" type="ORF">HMPREF1872_00730</name>
</gene>
<organism evidence="2 3">
    <name type="scientific">Amygdalobacter nucleatus</name>
    <dbReference type="NCBI Taxonomy" id="3029274"/>
    <lineage>
        <taxon>Bacteria</taxon>
        <taxon>Bacillati</taxon>
        <taxon>Bacillota</taxon>
        <taxon>Clostridia</taxon>
        <taxon>Eubacteriales</taxon>
        <taxon>Oscillospiraceae</taxon>
        <taxon>Amygdalobacter</taxon>
    </lineage>
</organism>
<accession>A0A133YD39</accession>
<dbReference type="Proteomes" id="UP000070080">
    <property type="component" value="Unassembled WGS sequence"/>
</dbReference>
<sequence length="72" mass="7795">MKALSTVFLVMAVLLSDVMCAVVAYNYSDMKWGIQYAGYSAPASAAFFTAIPYAIGIIVCVILAIFFKKKMG</sequence>
<evidence type="ECO:0000313" key="2">
    <source>
        <dbReference type="EMBL" id="KXB41125.1"/>
    </source>
</evidence>
<feature type="transmembrane region" description="Helical" evidence="1">
    <location>
        <begin position="44"/>
        <end position="67"/>
    </location>
</feature>
<dbReference type="OrthoDB" id="2064294at2"/>
<keyword evidence="1" id="KW-1133">Transmembrane helix</keyword>
<keyword evidence="1" id="KW-0472">Membrane</keyword>
<keyword evidence="1" id="KW-0812">Transmembrane</keyword>
<proteinExistence type="predicted"/>
<comment type="caution">
    <text evidence="2">The sequence shown here is derived from an EMBL/GenBank/DDBJ whole genome shotgun (WGS) entry which is preliminary data.</text>
</comment>
<evidence type="ECO:0000256" key="1">
    <source>
        <dbReference type="SAM" id="Phobius"/>
    </source>
</evidence>
<keyword evidence="3" id="KW-1185">Reference proteome</keyword>
<evidence type="ECO:0000313" key="3">
    <source>
        <dbReference type="Proteomes" id="UP000070080"/>
    </source>
</evidence>
<name>A0A133YD39_9FIRM</name>
<dbReference type="EMBL" id="LSCV01000020">
    <property type="protein sequence ID" value="KXB41125.1"/>
    <property type="molecule type" value="Genomic_DNA"/>
</dbReference>
<dbReference type="RefSeq" id="WP_156422960.1">
    <property type="nucleotide sequence ID" value="NZ_JARFNM010000001.1"/>
</dbReference>
<protein>
    <submittedName>
        <fullName evidence="2">Uncharacterized protein</fullName>
    </submittedName>
</protein>
<dbReference type="AlphaFoldDB" id="A0A133YD39"/>